<dbReference type="EMBL" id="JAPUAC010000004">
    <property type="protein sequence ID" value="MCZ2653887.1"/>
    <property type="molecule type" value="Genomic_DNA"/>
</dbReference>
<evidence type="ECO:0000313" key="14">
    <source>
        <dbReference type="Proteomes" id="UP000284614"/>
    </source>
</evidence>
<dbReference type="GO" id="GO:0016020">
    <property type="term" value="C:membrane"/>
    <property type="evidence" value="ECO:0007669"/>
    <property type="project" value="InterPro"/>
</dbReference>
<dbReference type="PATRIC" id="fig|817.51.peg.4145"/>
<evidence type="ECO:0000313" key="11">
    <source>
        <dbReference type="Proteomes" id="UP000028294"/>
    </source>
</evidence>
<keyword evidence="4" id="KW-0418">Kinase</keyword>
<keyword evidence="1" id="KW-0175">Coiled coil</keyword>
<evidence type="ECO:0000313" key="8">
    <source>
        <dbReference type="EMBL" id="RGV53159.1"/>
    </source>
</evidence>
<feature type="coiled-coil region" evidence="1">
    <location>
        <begin position="150"/>
        <end position="177"/>
    </location>
</feature>
<dbReference type="Proteomes" id="UP000028294">
    <property type="component" value="Chromosome"/>
</dbReference>
<dbReference type="PANTHER" id="PTHR34220">
    <property type="entry name" value="SENSOR HISTIDINE KINASE YPDA"/>
    <property type="match status" value="1"/>
</dbReference>
<evidence type="ECO:0000256" key="2">
    <source>
        <dbReference type="SAM" id="Phobius"/>
    </source>
</evidence>
<dbReference type="EMBL" id="QRZH01000009">
    <property type="protein sequence ID" value="RGV53159.1"/>
    <property type="molecule type" value="Genomic_DNA"/>
</dbReference>
<dbReference type="Proteomes" id="UP000286270">
    <property type="component" value="Unassembled WGS sequence"/>
</dbReference>
<dbReference type="EMBL" id="QSDG01000014">
    <property type="protein sequence ID" value="RGY67477.1"/>
    <property type="molecule type" value="Genomic_DNA"/>
</dbReference>
<feature type="transmembrane region" description="Helical" evidence="2">
    <location>
        <begin position="130"/>
        <end position="149"/>
    </location>
</feature>
<reference evidence="4" key="2">
    <citation type="submission" date="2014-07" db="EMBL/GenBank/DDBJ databases">
        <title>Genetics and epidemiology of antimicrobial resistance in B. fragilis group.</title>
        <authorList>
            <person name="Sydenham T.V."/>
            <person name="Hasman H."/>
            <person name="Kemp M."/>
            <person name="Justesen U.S."/>
        </authorList>
    </citation>
    <scope>NUCLEOTIDE SEQUENCE [LARGE SCALE GENOMIC DNA]</scope>
    <source>
        <strain evidence="4">DCMOUH0018B</strain>
    </source>
</reference>
<feature type="domain" description="Signal transduction histidine kinase internal region" evidence="3">
    <location>
        <begin position="170"/>
        <end position="248"/>
    </location>
</feature>
<name>A0A081U8J3_BACFG</name>
<dbReference type="Proteomes" id="UP001075704">
    <property type="component" value="Unassembled WGS sequence"/>
</dbReference>
<protein>
    <submittedName>
        <fullName evidence="4">Histidine kinase</fullName>
    </submittedName>
</protein>
<evidence type="ECO:0000313" key="5">
    <source>
        <dbReference type="EMBL" id="MCZ2653887.1"/>
    </source>
</evidence>
<dbReference type="InterPro" id="IPR050640">
    <property type="entry name" value="Bact_2-comp_sensor_kinase"/>
</dbReference>
<reference evidence="11 12" key="4">
    <citation type="submission" date="2019-03" db="EMBL/GenBank/DDBJ databases">
        <title>Complete genome assembly of MDR B. fragilis.</title>
        <authorList>
            <person name="Sydenham T.V."/>
            <person name="Hasman H."/>
            <person name="Justesen U.S."/>
        </authorList>
    </citation>
    <scope>NUCLEOTIDE SEQUENCE [LARGE SCALE GENOMIC DNA]</scope>
    <source>
        <strain evidence="6 11">DCMOUH0067B</strain>
        <strain evidence="7 12">DCMSKEJBY0001B</strain>
    </source>
</reference>
<dbReference type="Proteomes" id="UP000284614">
    <property type="component" value="Unassembled WGS sequence"/>
</dbReference>
<evidence type="ECO:0000313" key="12">
    <source>
        <dbReference type="Proteomes" id="UP000036847"/>
    </source>
</evidence>
<reference evidence="4" key="1">
    <citation type="book" date="2014" name="THE 24TH EUROPEAN CONGRESS OF CLINICAL MICROBIOLOGY AND INFECTIOUS DISEASES" publisher="ECCMID 2014" city="Barcelona, Spain">
        <title>Identification of resistance genes in three multidrug-resistant Bacteroides fragilis isolates by whole genome sequencing.</title>
        <editorList>
            <person name="Unknown"/>
            <person name="A."/>
        </editorList>
        <authorList>
            <person name="Sydenham T.V."/>
            <person name="Hasman H."/>
            <person name="Wang M."/>
            <person name="Soki J."/>
            <person name="Nagy E."/>
            <person name="Justesen U.S."/>
        </authorList>
    </citation>
    <scope>NUCLEOTIDE SEQUENCE</scope>
    <source>
        <strain evidence="4">DCMOUH0018B</strain>
        <strain evidence="7">DCMSKEJBY0001B</strain>
    </source>
</reference>
<dbReference type="EMBL" id="CP036553">
    <property type="protein sequence ID" value="QCQ34653.1"/>
    <property type="molecule type" value="Genomic_DNA"/>
</dbReference>
<dbReference type="GO" id="GO:0000155">
    <property type="term" value="F:phosphorelay sensor kinase activity"/>
    <property type="evidence" value="ECO:0007669"/>
    <property type="project" value="InterPro"/>
</dbReference>
<feature type="transmembrane region" description="Helical" evidence="2">
    <location>
        <begin position="50"/>
        <end position="70"/>
    </location>
</feature>
<reference evidence="5" key="5">
    <citation type="submission" date="2022-12" db="EMBL/GenBank/DDBJ databases">
        <title>Development of a Multilocus Sequence Typing Scheme for Bacteroides fragilis Based on Whole Genome Sequencing Data and Clinical Application.</title>
        <authorList>
            <person name="Nielsen F.D."/>
            <person name="Justesen U.S."/>
        </authorList>
    </citation>
    <scope>NUCLEOTIDE SEQUENCE</scope>
    <source>
        <strain evidence="5">BF_BC_ODE_DK_2015_2</strain>
    </source>
</reference>
<sequence>MKRIRALYNDKYLLSTVIISMAVAVLIHFPESVSLFDGFESHTLFPGMKFADVANEIIFTFLSLLALFAVNTRLFHFNQTSMKITWQKIVLSFVLTWILSNLLGQCFVYLHKTFDIPAIDAMVHHYLHPLRDFIMSCLVTSSCYIIYLIRRQQQVIIENEQLQAENIRNQFEVLKNQLNPHMLFNSLNTLRSLVRENQDRAQDYIQELSRVLRYTLQGNESQSVTLREEMDFVSAYIFLLKMRFEDNLQFEIDIECNLEDYFLPPMSIQMLIENAVKHNEISNRRPLTITIVTDPEGSLSVSNPIQPKLTAATGTGIGLANLDKRYHLLFRQEIQITEDSNFTVRIPLIRKYP</sequence>
<evidence type="ECO:0000259" key="3">
    <source>
        <dbReference type="Pfam" id="PF06580"/>
    </source>
</evidence>
<dbReference type="InterPro" id="IPR036890">
    <property type="entry name" value="HATPase_C_sf"/>
</dbReference>
<keyword evidence="4" id="KW-0808">Transferase</keyword>
<dbReference type="GeneID" id="99668706"/>
<dbReference type="EMBL" id="QRJE01000044">
    <property type="protein sequence ID" value="RHH06267.1"/>
    <property type="molecule type" value="Genomic_DNA"/>
</dbReference>
<evidence type="ECO:0000256" key="1">
    <source>
        <dbReference type="SAM" id="Coils"/>
    </source>
</evidence>
<feature type="transmembrane region" description="Helical" evidence="2">
    <location>
        <begin position="90"/>
        <end position="110"/>
    </location>
</feature>
<evidence type="ECO:0000313" key="6">
    <source>
        <dbReference type="EMBL" id="QCQ34653.1"/>
    </source>
</evidence>
<evidence type="ECO:0000313" key="9">
    <source>
        <dbReference type="EMBL" id="RGY67477.1"/>
    </source>
</evidence>
<dbReference type="SUPFAM" id="SSF55874">
    <property type="entry name" value="ATPase domain of HSP90 chaperone/DNA topoisomerase II/histidine kinase"/>
    <property type="match status" value="1"/>
</dbReference>
<dbReference type="InterPro" id="IPR010559">
    <property type="entry name" value="Sig_transdc_His_kin_internal"/>
</dbReference>
<gene>
    <name evidence="10" type="ORF">DW228_21540</name>
    <name evidence="8" type="ORF">DWW08_12200</name>
    <name evidence="9" type="ORF">DXA27_15410</name>
    <name evidence="7" type="ORF">EC80_000235</name>
    <name evidence="4" type="ORF">EE52_0217185</name>
    <name evidence="6" type="ORF">IA74_000220</name>
    <name evidence="5" type="ORF">O1422_06890</name>
</gene>
<keyword evidence="2" id="KW-0812">Transmembrane</keyword>
<dbReference type="Pfam" id="PF06580">
    <property type="entry name" value="His_kinase"/>
    <property type="match status" value="1"/>
</dbReference>
<proteinExistence type="predicted"/>
<reference evidence="13 14" key="3">
    <citation type="submission" date="2018-08" db="EMBL/GenBank/DDBJ databases">
        <title>A genome reference for cultivated species of the human gut microbiota.</title>
        <authorList>
            <person name="Zou Y."/>
            <person name="Xue W."/>
            <person name="Luo G."/>
        </authorList>
    </citation>
    <scope>NUCLEOTIDE SEQUENCE [LARGE SCALE GENOMIC DNA]</scope>
    <source>
        <strain evidence="8 15">AF14-26</strain>
        <strain evidence="10 13">AM18-6</strain>
        <strain evidence="9 14">OF01-1</strain>
    </source>
</reference>
<dbReference type="EMBL" id="JMZZ02000216">
    <property type="protein sequence ID" value="KFX73571.1"/>
    <property type="molecule type" value="Genomic_DNA"/>
</dbReference>
<accession>A0A081U8J3</accession>
<dbReference type="RefSeq" id="WP_005808531.1">
    <property type="nucleotide sequence ID" value="NZ_CABJEQ010000029.1"/>
</dbReference>
<dbReference type="Gene3D" id="3.30.565.10">
    <property type="entry name" value="Histidine kinase-like ATPase, C-terminal domain"/>
    <property type="match status" value="1"/>
</dbReference>
<dbReference type="Proteomes" id="UP000036847">
    <property type="component" value="Chromosome"/>
</dbReference>
<dbReference type="AlphaFoldDB" id="A0A081U8J3"/>
<dbReference type="PANTHER" id="PTHR34220:SF7">
    <property type="entry name" value="SENSOR HISTIDINE KINASE YPDA"/>
    <property type="match status" value="1"/>
</dbReference>
<keyword evidence="2" id="KW-1133">Transmembrane helix</keyword>
<dbReference type="EMBL" id="CP036546">
    <property type="protein sequence ID" value="QCQ43415.1"/>
    <property type="molecule type" value="Genomic_DNA"/>
</dbReference>
<evidence type="ECO:0000313" key="15">
    <source>
        <dbReference type="Proteomes" id="UP000286270"/>
    </source>
</evidence>
<dbReference type="OrthoDB" id="9809908at2"/>
<evidence type="ECO:0000313" key="7">
    <source>
        <dbReference type="EMBL" id="QCQ43415.1"/>
    </source>
</evidence>
<evidence type="ECO:0000313" key="4">
    <source>
        <dbReference type="EMBL" id="KFX73571.1"/>
    </source>
</evidence>
<dbReference type="Proteomes" id="UP000266644">
    <property type="component" value="Unassembled WGS sequence"/>
</dbReference>
<evidence type="ECO:0000313" key="13">
    <source>
        <dbReference type="Proteomes" id="UP000266644"/>
    </source>
</evidence>
<keyword evidence="2" id="KW-0472">Membrane</keyword>
<evidence type="ECO:0000313" key="10">
    <source>
        <dbReference type="EMBL" id="RHH06267.1"/>
    </source>
</evidence>
<organism evidence="4">
    <name type="scientific">Bacteroides fragilis</name>
    <dbReference type="NCBI Taxonomy" id="817"/>
    <lineage>
        <taxon>Bacteria</taxon>
        <taxon>Pseudomonadati</taxon>
        <taxon>Bacteroidota</taxon>
        <taxon>Bacteroidia</taxon>
        <taxon>Bacteroidales</taxon>
        <taxon>Bacteroidaceae</taxon>
        <taxon>Bacteroides</taxon>
    </lineage>
</organism>
<feature type="transmembrane region" description="Helical" evidence="2">
    <location>
        <begin position="12"/>
        <end position="30"/>
    </location>
</feature>